<organism evidence="2 3">
    <name type="scientific">Mycobacterium cookii</name>
    <dbReference type="NCBI Taxonomy" id="1775"/>
    <lineage>
        <taxon>Bacteria</taxon>
        <taxon>Bacillati</taxon>
        <taxon>Actinomycetota</taxon>
        <taxon>Actinomycetes</taxon>
        <taxon>Mycobacteriales</taxon>
        <taxon>Mycobacteriaceae</taxon>
        <taxon>Mycobacterium</taxon>
    </lineage>
</organism>
<dbReference type="InterPro" id="IPR023210">
    <property type="entry name" value="NADP_OxRdtase_dom"/>
</dbReference>
<evidence type="ECO:0000313" key="2">
    <source>
        <dbReference type="EMBL" id="BBX46116.1"/>
    </source>
</evidence>
<dbReference type="Pfam" id="PF00248">
    <property type="entry name" value="Aldo_ket_red"/>
    <property type="match status" value="1"/>
</dbReference>
<dbReference type="PANTHER" id="PTHR43312:SF1">
    <property type="entry name" value="NADP-DEPENDENT OXIDOREDUCTASE DOMAIN-CONTAINING PROTEIN"/>
    <property type="match status" value="1"/>
</dbReference>
<dbReference type="RefSeq" id="WP_232064950.1">
    <property type="nucleotide sequence ID" value="NZ_AP022569.1"/>
</dbReference>
<dbReference type="Gene3D" id="3.20.20.100">
    <property type="entry name" value="NADP-dependent oxidoreductase domain"/>
    <property type="match status" value="1"/>
</dbReference>
<dbReference type="AlphaFoldDB" id="A0A7I7KWH7"/>
<reference evidence="2 3" key="1">
    <citation type="journal article" date="2019" name="Emerg. Microbes Infect.">
        <title>Comprehensive subspecies identification of 175 nontuberculous mycobacteria species based on 7547 genomic profiles.</title>
        <authorList>
            <person name="Matsumoto Y."/>
            <person name="Kinjo T."/>
            <person name="Motooka D."/>
            <person name="Nabeya D."/>
            <person name="Jung N."/>
            <person name="Uechi K."/>
            <person name="Horii T."/>
            <person name="Iida T."/>
            <person name="Fujita J."/>
            <person name="Nakamura S."/>
        </authorList>
    </citation>
    <scope>NUCLEOTIDE SEQUENCE [LARGE SCALE GENOMIC DNA]</scope>
    <source>
        <strain evidence="2 3">JCM 12404</strain>
    </source>
</reference>
<name>A0A7I7KWH7_9MYCO</name>
<protein>
    <recommendedName>
        <fullName evidence="1">NADP-dependent oxidoreductase domain-containing protein</fullName>
    </recommendedName>
</protein>
<dbReference type="SUPFAM" id="SSF51430">
    <property type="entry name" value="NAD(P)-linked oxidoreductase"/>
    <property type="match status" value="1"/>
</dbReference>
<accession>A0A7I7KWH7</accession>
<dbReference type="KEGG" id="mcoo:MCOO_21310"/>
<dbReference type="InterPro" id="IPR036812">
    <property type="entry name" value="NAD(P)_OxRdtase_dom_sf"/>
</dbReference>
<dbReference type="PANTHER" id="PTHR43312">
    <property type="entry name" value="D-THREO-ALDOSE 1-DEHYDROGENASE"/>
    <property type="match status" value="1"/>
</dbReference>
<keyword evidence="3" id="KW-1185">Reference proteome</keyword>
<feature type="domain" description="NADP-dependent oxidoreductase" evidence="1">
    <location>
        <begin position="19"/>
        <end position="184"/>
    </location>
</feature>
<proteinExistence type="predicted"/>
<dbReference type="EMBL" id="AP022569">
    <property type="protein sequence ID" value="BBX46116.1"/>
    <property type="molecule type" value="Genomic_DNA"/>
</dbReference>
<gene>
    <name evidence="2" type="ORF">MCOO_21310</name>
</gene>
<evidence type="ECO:0000259" key="1">
    <source>
        <dbReference type="Pfam" id="PF00248"/>
    </source>
</evidence>
<sequence>MMPGSESTEPTTAPRGHALGFGCASLYGLPGRRERRAVLESAYDLGIRHFDVAPIYGLGIAEAELGDFAQAHNDIRIATKFGIRPTVIGRMAGFVQPPVRRMLQTSTTVKSKVKQSGAAPDAGVVGRVLYSRGDYSVAAAKRALLSSLRVLRTARIDYFLLHEPHAVLADDYQDLVDYLETQRSRDVIGCWGPAGDLSRADDASVATLSARAPALQCPYDLIAGYRGPQPERDRLNITFGFLAEALPRVIGVMSSEPEFRAQCSELLDADLGDPRTVLRLLVRDAVAHNPSGTVLVSSTKIKNLEMTCGSVDVALRNEVQVANMIRDCFLGVRAAR</sequence>
<dbReference type="Proteomes" id="UP000465866">
    <property type="component" value="Chromosome"/>
</dbReference>
<evidence type="ECO:0000313" key="3">
    <source>
        <dbReference type="Proteomes" id="UP000465866"/>
    </source>
</evidence>
<dbReference type="InterPro" id="IPR053135">
    <property type="entry name" value="AKR2_Oxidoreductase"/>
</dbReference>